<dbReference type="Pfam" id="PF14378">
    <property type="entry name" value="PAP2_3"/>
    <property type="match status" value="1"/>
</dbReference>
<sequence length="238" mass="25925">MTSLLIRRAPGWRGVAVEAGVVAVALLANFLVRRLTLDDLPVATANAHSLLALQERWGLDWEHAAQRGLDDVPWLATFASWFYVWGYLPVVAVALVVLFARWPHDYARLRNALLVAGIVGLPVYALYPVAPPRLTDLGYADTVRGSVVDGLARPTDVANEIGAMPSFHVGYLVVVSVVVWRLTRRWWVRACCVLHPVVMCWVVVATGNHWVLDLPAGLALALVGLAAASRIERKAGAG</sequence>
<protein>
    <submittedName>
        <fullName evidence="7">Putative Phosphoesterase, PA-phosphatase related protein</fullName>
    </submittedName>
</protein>
<dbReference type="AlphaFoldDB" id="A0A2P2C5H8"/>
<feature type="transmembrane region" description="Helical" evidence="5">
    <location>
        <begin position="78"/>
        <end position="100"/>
    </location>
</feature>
<dbReference type="PANTHER" id="PTHR31310">
    <property type="match status" value="1"/>
</dbReference>
<organism evidence="7">
    <name type="scientific">metagenome</name>
    <dbReference type="NCBI Taxonomy" id="256318"/>
    <lineage>
        <taxon>unclassified sequences</taxon>
        <taxon>metagenomes</taxon>
    </lineage>
</organism>
<reference evidence="7" key="1">
    <citation type="submission" date="2015-08" db="EMBL/GenBank/DDBJ databases">
        <authorList>
            <person name="Babu N.S."/>
            <person name="Beckwith C.J."/>
            <person name="Beseler K.G."/>
            <person name="Brison A."/>
            <person name="Carone J.V."/>
            <person name="Caskin T.P."/>
            <person name="Diamond M."/>
            <person name="Durham M.E."/>
            <person name="Foxe J.M."/>
            <person name="Go M."/>
            <person name="Henderson B.A."/>
            <person name="Jones I.B."/>
            <person name="McGettigan J.A."/>
            <person name="Micheletti S.J."/>
            <person name="Nasrallah M.E."/>
            <person name="Ortiz D."/>
            <person name="Piller C.R."/>
            <person name="Privatt S.R."/>
            <person name="Schneider S.L."/>
            <person name="Sharp S."/>
            <person name="Smith T.C."/>
            <person name="Stanton J.D."/>
            <person name="Ullery H.E."/>
            <person name="Wilson R.J."/>
            <person name="Serrano M.G."/>
            <person name="Buck G."/>
            <person name="Lee V."/>
            <person name="Wang Y."/>
            <person name="Carvalho R."/>
            <person name="Voegtly L."/>
            <person name="Shi R."/>
            <person name="Duckworth R."/>
            <person name="Johnson A."/>
            <person name="Loviza R."/>
            <person name="Walstead R."/>
            <person name="Shah Z."/>
            <person name="Kiflezghi M."/>
            <person name="Wade K."/>
            <person name="Ball S.L."/>
            <person name="Bradley K.W."/>
            <person name="Asai D.J."/>
            <person name="Bowman C.A."/>
            <person name="Russell D.A."/>
            <person name="Pope W.H."/>
            <person name="Jacobs-Sera D."/>
            <person name="Hendrix R.W."/>
            <person name="Hatfull G.F."/>
        </authorList>
    </citation>
    <scope>NUCLEOTIDE SEQUENCE</scope>
</reference>
<comment type="subcellular location">
    <subcellularLocation>
        <location evidence="1">Membrane</location>
        <topology evidence="1">Multi-pass membrane protein</topology>
    </subcellularLocation>
</comment>
<dbReference type="InterPro" id="IPR026841">
    <property type="entry name" value="Aur1/Ipt1"/>
</dbReference>
<dbReference type="CDD" id="cd03386">
    <property type="entry name" value="PAP2_Aur1_like"/>
    <property type="match status" value="1"/>
</dbReference>
<proteinExistence type="predicted"/>
<evidence type="ECO:0000256" key="1">
    <source>
        <dbReference type="ARBA" id="ARBA00004141"/>
    </source>
</evidence>
<dbReference type="GO" id="GO:0016020">
    <property type="term" value="C:membrane"/>
    <property type="evidence" value="ECO:0007669"/>
    <property type="project" value="UniProtKB-SubCell"/>
</dbReference>
<gene>
    <name evidence="7" type="ORF">NOCA1120450</name>
</gene>
<evidence type="ECO:0000256" key="5">
    <source>
        <dbReference type="SAM" id="Phobius"/>
    </source>
</evidence>
<feature type="transmembrane region" description="Helical" evidence="5">
    <location>
        <begin position="161"/>
        <end position="179"/>
    </location>
</feature>
<evidence type="ECO:0000256" key="3">
    <source>
        <dbReference type="ARBA" id="ARBA00022989"/>
    </source>
</evidence>
<accession>A0A2P2C5H8</accession>
<evidence type="ECO:0000259" key="6">
    <source>
        <dbReference type="Pfam" id="PF14378"/>
    </source>
</evidence>
<evidence type="ECO:0000313" key="7">
    <source>
        <dbReference type="EMBL" id="CUR57239.1"/>
    </source>
</evidence>
<dbReference type="EMBL" id="CZKB01000004">
    <property type="protein sequence ID" value="CUR57239.1"/>
    <property type="molecule type" value="Genomic_DNA"/>
</dbReference>
<feature type="transmembrane region" description="Helical" evidence="5">
    <location>
        <begin position="12"/>
        <end position="32"/>
    </location>
</feature>
<feature type="domain" description="Inositolphosphotransferase Aur1/Ipt1" evidence="6">
    <location>
        <begin position="49"/>
        <end position="226"/>
    </location>
</feature>
<dbReference type="InterPro" id="IPR052185">
    <property type="entry name" value="IPC_Synthase-Related"/>
</dbReference>
<feature type="transmembrane region" description="Helical" evidence="5">
    <location>
        <begin position="186"/>
        <end position="204"/>
    </location>
</feature>
<feature type="transmembrane region" description="Helical" evidence="5">
    <location>
        <begin position="210"/>
        <end position="228"/>
    </location>
</feature>
<dbReference type="PANTHER" id="PTHR31310:SF7">
    <property type="entry name" value="PA-PHOSPHATASE RELATED-FAMILY PROTEIN DDB_G0268928"/>
    <property type="match status" value="1"/>
</dbReference>
<keyword evidence="4 5" id="KW-0472">Membrane</keyword>
<name>A0A2P2C5H8_9ZZZZ</name>
<feature type="transmembrane region" description="Helical" evidence="5">
    <location>
        <begin position="112"/>
        <end position="130"/>
    </location>
</feature>
<keyword evidence="3 5" id="KW-1133">Transmembrane helix</keyword>
<evidence type="ECO:0000256" key="2">
    <source>
        <dbReference type="ARBA" id="ARBA00022692"/>
    </source>
</evidence>
<evidence type="ECO:0000256" key="4">
    <source>
        <dbReference type="ARBA" id="ARBA00023136"/>
    </source>
</evidence>
<keyword evidence="2 5" id="KW-0812">Transmembrane</keyword>